<dbReference type="InterPro" id="IPR018606">
    <property type="entry name" value="Arb1"/>
</dbReference>
<dbReference type="EMBL" id="JBFXLR010000013">
    <property type="protein sequence ID" value="KAL2853644.1"/>
    <property type="molecule type" value="Genomic_DNA"/>
</dbReference>
<dbReference type="Proteomes" id="UP001610444">
    <property type="component" value="Unassembled WGS sequence"/>
</dbReference>
<organism evidence="2 3">
    <name type="scientific">Aspergillus pseudodeflectus</name>
    <dbReference type="NCBI Taxonomy" id="176178"/>
    <lineage>
        <taxon>Eukaryota</taxon>
        <taxon>Fungi</taxon>
        <taxon>Dikarya</taxon>
        <taxon>Ascomycota</taxon>
        <taxon>Pezizomycotina</taxon>
        <taxon>Eurotiomycetes</taxon>
        <taxon>Eurotiomycetidae</taxon>
        <taxon>Eurotiales</taxon>
        <taxon>Aspergillaceae</taxon>
        <taxon>Aspergillus</taxon>
        <taxon>Aspergillus subgen. Nidulantes</taxon>
    </lineage>
</organism>
<sequence>MLAEEVLGDIAAPPLQDPPKKKKKNRRPKSKRGKNKPTGFEEYYVDAPITAEEHQLEQELYHVSRPIIHRVEDALLRFHKNRRIETDRLEVFHKYLSYGGVDVGPNMFAGSDDRDLKELDSEQILLARARTAIKRENSHLAIDFDTVVKGFLTSYFPFYFNPDDEAMIKLATVTIRSFLSYLLYHDVCPEYKENIDAARKSCDIATEELWKNQQLTANGPGDFNTACSTIFGGLEHDVYTENNEWKNPKDDKIQMTKDIAHKVMMFALAVVGSDELASSFKEMNAQGSLKATLLDDLDGFEVTKVCLLSDEEREFYATHAPDLNPVGKLYGKTYYDPDMPGRDLSPAEQEQWINGDRPMEEFTFFLEESLLQHCYPGMKIIARIWELNCGFHYFEDIIRAYSSIYTSLPNDLMIGWKKPRELAAKDADQDDDEAEAE</sequence>
<accession>A0ABR4KMZ7</accession>
<gene>
    <name evidence="2" type="ORF">BJX68DRAFT_265108</name>
</gene>
<evidence type="ECO:0000256" key="1">
    <source>
        <dbReference type="SAM" id="MobiDB-lite"/>
    </source>
</evidence>
<evidence type="ECO:0000313" key="3">
    <source>
        <dbReference type="Proteomes" id="UP001610444"/>
    </source>
</evidence>
<feature type="region of interest" description="Disordered" evidence="1">
    <location>
        <begin position="1"/>
        <end position="39"/>
    </location>
</feature>
<dbReference type="RefSeq" id="XP_070901010.1">
    <property type="nucleotide sequence ID" value="XM_071045167.1"/>
</dbReference>
<keyword evidence="3" id="KW-1185">Reference proteome</keyword>
<proteinExistence type="predicted"/>
<dbReference type="GeneID" id="98160331"/>
<protein>
    <submittedName>
        <fullName evidence="2">Argonaute complex, subunit Arb1</fullName>
    </submittedName>
</protein>
<evidence type="ECO:0000313" key="2">
    <source>
        <dbReference type="EMBL" id="KAL2853644.1"/>
    </source>
</evidence>
<feature type="compositionally biased region" description="Basic residues" evidence="1">
    <location>
        <begin position="20"/>
        <end position="35"/>
    </location>
</feature>
<comment type="caution">
    <text evidence="2">The sequence shown here is derived from an EMBL/GenBank/DDBJ whole genome shotgun (WGS) entry which is preliminary data.</text>
</comment>
<reference evidence="2 3" key="1">
    <citation type="submission" date="2024-07" db="EMBL/GenBank/DDBJ databases">
        <title>Section-level genome sequencing and comparative genomics of Aspergillus sections Usti and Cavernicolus.</title>
        <authorList>
            <consortium name="Lawrence Berkeley National Laboratory"/>
            <person name="Nybo J.L."/>
            <person name="Vesth T.C."/>
            <person name="Theobald S."/>
            <person name="Frisvad J.C."/>
            <person name="Larsen T.O."/>
            <person name="Kjaerboelling I."/>
            <person name="Rothschild-Mancinelli K."/>
            <person name="Lyhne E.K."/>
            <person name="Kogle M.E."/>
            <person name="Barry K."/>
            <person name="Clum A."/>
            <person name="Na H."/>
            <person name="Ledsgaard L."/>
            <person name="Lin J."/>
            <person name="Lipzen A."/>
            <person name="Kuo A."/>
            <person name="Riley R."/>
            <person name="Mondo S."/>
            <person name="LaButti K."/>
            <person name="Haridas S."/>
            <person name="Pangalinan J."/>
            <person name="Salamov A.A."/>
            <person name="Simmons B.A."/>
            <person name="Magnuson J.K."/>
            <person name="Chen J."/>
            <person name="Drula E."/>
            <person name="Henrissat B."/>
            <person name="Wiebenga A."/>
            <person name="Lubbers R.J."/>
            <person name="Gomes A.C."/>
            <person name="Macurrencykelacurrency M.R."/>
            <person name="Stajich J."/>
            <person name="Grigoriev I.V."/>
            <person name="Mortensen U.H."/>
            <person name="De vries R.P."/>
            <person name="Baker S.E."/>
            <person name="Andersen M.R."/>
        </authorList>
    </citation>
    <scope>NUCLEOTIDE SEQUENCE [LARGE SCALE GENOMIC DNA]</scope>
    <source>
        <strain evidence="2 3">CBS 756.74</strain>
    </source>
</reference>
<name>A0ABR4KMZ7_9EURO</name>
<dbReference type="Pfam" id="PF09692">
    <property type="entry name" value="Arb1"/>
    <property type="match status" value="1"/>
</dbReference>